<dbReference type="AlphaFoldDB" id="A0A4Z0A8N1"/>
<protein>
    <submittedName>
        <fullName evidence="1">Uncharacterized protein</fullName>
    </submittedName>
</protein>
<proteinExistence type="predicted"/>
<gene>
    <name evidence="1" type="ORF">EWM64_g1335</name>
</gene>
<accession>A0A4Z0A8N1</accession>
<sequence>MAPSANKEAAFFNDILKDSDPEFVKHAKEVLSSDPVSGSLMVSASNSSIMFQTDVCTGLDDCTKKGVDKFQGTELKSHVQGSTFKLWLMSTMAKLELYDGTLMLVDMFNGTGLEFGLDTTGTTPWEGDWN</sequence>
<organism evidence="1 2">
    <name type="scientific">Hericium alpestre</name>
    <dbReference type="NCBI Taxonomy" id="135208"/>
    <lineage>
        <taxon>Eukaryota</taxon>
        <taxon>Fungi</taxon>
        <taxon>Dikarya</taxon>
        <taxon>Basidiomycota</taxon>
        <taxon>Agaricomycotina</taxon>
        <taxon>Agaricomycetes</taxon>
        <taxon>Russulales</taxon>
        <taxon>Hericiaceae</taxon>
        <taxon>Hericium</taxon>
    </lineage>
</organism>
<name>A0A4Z0A8N1_9AGAM</name>
<dbReference type="EMBL" id="SFCI01000087">
    <property type="protein sequence ID" value="TFY82677.1"/>
    <property type="molecule type" value="Genomic_DNA"/>
</dbReference>
<evidence type="ECO:0000313" key="2">
    <source>
        <dbReference type="Proteomes" id="UP000298061"/>
    </source>
</evidence>
<evidence type="ECO:0000313" key="1">
    <source>
        <dbReference type="EMBL" id="TFY82677.1"/>
    </source>
</evidence>
<keyword evidence="2" id="KW-1185">Reference proteome</keyword>
<dbReference type="Proteomes" id="UP000298061">
    <property type="component" value="Unassembled WGS sequence"/>
</dbReference>
<reference evidence="1 2" key="1">
    <citation type="submission" date="2019-02" db="EMBL/GenBank/DDBJ databases">
        <title>Genome sequencing of the rare red list fungi Hericium alpestre (H. flagellum).</title>
        <authorList>
            <person name="Buettner E."/>
            <person name="Kellner H."/>
        </authorList>
    </citation>
    <scope>NUCLEOTIDE SEQUENCE [LARGE SCALE GENOMIC DNA]</scope>
    <source>
        <strain evidence="1 2">DSM 108284</strain>
    </source>
</reference>
<comment type="caution">
    <text evidence="1">The sequence shown here is derived from an EMBL/GenBank/DDBJ whole genome shotgun (WGS) entry which is preliminary data.</text>
</comment>